<dbReference type="GO" id="GO:0009249">
    <property type="term" value="P:protein lipoylation"/>
    <property type="evidence" value="ECO:0007669"/>
    <property type="project" value="InterPro"/>
</dbReference>
<dbReference type="Proteomes" id="UP000762676">
    <property type="component" value="Unassembled WGS sequence"/>
</dbReference>
<dbReference type="InterPro" id="IPR020605">
    <property type="entry name" value="Octanoyltransferase_CS"/>
</dbReference>
<feature type="region of interest" description="Disordered" evidence="9">
    <location>
        <begin position="239"/>
        <end position="289"/>
    </location>
</feature>
<evidence type="ECO:0000256" key="4">
    <source>
        <dbReference type="ARBA" id="ARBA00012334"/>
    </source>
</evidence>
<dbReference type="EC" id="2.3.1.181" evidence="4"/>
<dbReference type="CDD" id="cd16444">
    <property type="entry name" value="LipB"/>
    <property type="match status" value="1"/>
</dbReference>
<evidence type="ECO:0000256" key="3">
    <source>
        <dbReference type="ARBA" id="ARBA00007907"/>
    </source>
</evidence>
<dbReference type="InterPro" id="IPR000544">
    <property type="entry name" value="Octanoyltransferase"/>
</dbReference>
<reference evidence="11 12" key="1">
    <citation type="journal article" date="2021" name="Elife">
        <title>Chloroplast acquisition without the gene transfer in kleptoplastic sea slugs, Plakobranchus ocellatus.</title>
        <authorList>
            <person name="Maeda T."/>
            <person name="Takahashi S."/>
            <person name="Yoshida T."/>
            <person name="Shimamura S."/>
            <person name="Takaki Y."/>
            <person name="Nagai Y."/>
            <person name="Toyoda A."/>
            <person name="Suzuki Y."/>
            <person name="Arimoto A."/>
            <person name="Ishii H."/>
            <person name="Satoh N."/>
            <person name="Nishiyama T."/>
            <person name="Hasebe M."/>
            <person name="Maruyama T."/>
            <person name="Minagawa J."/>
            <person name="Obokata J."/>
            <person name="Shigenobu S."/>
        </authorList>
    </citation>
    <scope>NUCLEOTIDE SEQUENCE [LARGE SCALE GENOMIC DNA]</scope>
</reference>
<evidence type="ECO:0000256" key="1">
    <source>
        <dbReference type="ARBA" id="ARBA00004173"/>
    </source>
</evidence>
<dbReference type="GO" id="GO:0005739">
    <property type="term" value="C:mitochondrion"/>
    <property type="evidence" value="ECO:0007669"/>
    <property type="project" value="UniProtKB-SubCell"/>
</dbReference>
<dbReference type="EMBL" id="BMAT01012774">
    <property type="protein sequence ID" value="GFR98929.1"/>
    <property type="molecule type" value="Genomic_DNA"/>
</dbReference>
<protein>
    <recommendedName>
        <fullName evidence="4">lipoyl(octanoyl) transferase</fullName>
        <ecNumber evidence="4">2.3.1.181</ecNumber>
    </recommendedName>
    <alternativeName>
        <fullName evidence="7">Lipoate-protein ligase B</fullName>
    </alternativeName>
    <alternativeName>
        <fullName evidence="8">Lipoyl/octanoyl transferase</fullName>
    </alternativeName>
</protein>
<accession>A0AAV4HMY6</accession>
<comment type="caution">
    <text evidence="11">The sequence shown here is derived from an EMBL/GenBank/DDBJ whole genome shotgun (WGS) entry which is preliminary data.</text>
</comment>
<sequence length="289" mass="32317">MRYVRNHLDELAGKPNVYGENMLLLVEHTPVFTVGTRDKQYSTDYCKTLKKTGAEFYRTDRGGLVTYHGPGQLVAYPILNLKHFKPSMKWYVCQLEETLIGTLRRFGITGRRTDETGVWVDHRKIASIGLHGSRYVTSHGVALNCNTDLSWFSHIEACGLPGVEVTSLSKELDRNVPYQDSVKPFLRSFQEVFDCELEFKMLEERELRSVVVPAPEPRTELLQADLKEVGVRHMSTLAGTTDAKAPAPPSSSPAAPLPSSPLPKTREIEGRKKEEGKAETSAGPAKAMW</sequence>
<dbReference type="FunFam" id="3.30.930.10:FF:000035">
    <property type="entry name" value="Putative lipoyltransferase 2, mitochondrial"/>
    <property type="match status" value="1"/>
</dbReference>
<dbReference type="PROSITE" id="PS01313">
    <property type="entry name" value="LIPB"/>
    <property type="match status" value="1"/>
</dbReference>
<feature type="domain" description="BPL/LPL catalytic" evidence="10">
    <location>
        <begin position="17"/>
        <end position="197"/>
    </location>
</feature>
<dbReference type="PROSITE" id="PS51733">
    <property type="entry name" value="BPL_LPL_CATALYTIC"/>
    <property type="match status" value="1"/>
</dbReference>
<gene>
    <name evidence="11" type="ORF">ElyMa_006361700</name>
</gene>
<comment type="similarity">
    <text evidence="3">Belongs to the LipB family.</text>
</comment>
<feature type="compositionally biased region" description="Pro residues" evidence="9">
    <location>
        <begin position="246"/>
        <end position="261"/>
    </location>
</feature>
<evidence type="ECO:0000313" key="11">
    <source>
        <dbReference type="EMBL" id="GFR98929.1"/>
    </source>
</evidence>
<keyword evidence="5" id="KW-0808">Transferase</keyword>
<dbReference type="Pfam" id="PF21948">
    <property type="entry name" value="LplA-B_cat"/>
    <property type="match status" value="1"/>
</dbReference>
<dbReference type="SUPFAM" id="SSF55681">
    <property type="entry name" value="Class II aaRS and biotin synthetases"/>
    <property type="match status" value="1"/>
</dbReference>
<dbReference type="AlphaFoldDB" id="A0AAV4HMY6"/>
<proteinExistence type="inferred from homology"/>
<dbReference type="InterPro" id="IPR004143">
    <property type="entry name" value="BPL_LPL_catalytic"/>
</dbReference>
<evidence type="ECO:0000256" key="5">
    <source>
        <dbReference type="ARBA" id="ARBA00022679"/>
    </source>
</evidence>
<dbReference type="GO" id="GO:0033819">
    <property type="term" value="F:lipoyl(octanoyl) transferase activity"/>
    <property type="evidence" value="ECO:0007669"/>
    <property type="project" value="UniProtKB-EC"/>
</dbReference>
<dbReference type="Gene3D" id="3.30.930.10">
    <property type="entry name" value="Bira Bifunctional Protein, Domain 2"/>
    <property type="match status" value="1"/>
</dbReference>
<evidence type="ECO:0000256" key="9">
    <source>
        <dbReference type="SAM" id="MobiDB-lite"/>
    </source>
</evidence>
<keyword evidence="6" id="KW-0012">Acyltransferase</keyword>
<evidence type="ECO:0000313" key="12">
    <source>
        <dbReference type="Proteomes" id="UP000762676"/>
    </source>
</evidence>
<evidence type="ECO:0000256" key="8">
    <source>
        <dbReference type="ARBA" id="ARBA00033331"/>
    </source>
</evidence>
<keyword evidence="12" id="KW-1185">Reference proteome</keyword>
<evidence type="ECO:0000256" key="7">
    <source>
        <dbReference type="ARBA" id="ARBA00030797"/>
    </source>
</evidence>
<feature type="compositionally biased region" description="Basic and acidic residues" evidence="9">
    <location>
        <begin position="264"/>
        <end position="278"/>
    </location>
</feature>
<evidence type="ECO:0000256" key="6">
    <source>
        <dbReference type="ARBA" id="ARBA00023315"/>
    </source>
</evidence>
<dbReference type="InterPro" id="IPR045864">
    <property type="entry name" value="aa-tRNA-synth_II/BPL/LPL"/>
</dbReference>
<organism evidence="11 12">
    <name type="scientific">Elysia marginata</name>
    <dbReference type="NCBI Taxonomy" id="1093978"/>
    <lineage>
        <taxon>Eukaryota</taxon>
        <taxon>Metazoa</taxon>
        <taxon>Spiralia</taxon>
        <taxon>Lophotrochozoa</taxon>
        <taxon>Mollusca</taxon>
        <taxon>Gastropoda</taxon>
        <taxon>Heterobranchia</taxon>
        <taxon>Euthyneura</taxon>
        <taxon>Panpulmonata</taxon>
        <taxon>Sacoglossa</taxon>
        <taxon>Placobranchoidea</taxon>
        <taxon>Plakobranchidae</taxon>
        <taxon>Elysia</taxon>
    </lineage>
</organism>
<name>A0AAV4HMY6_9GAST</name>
<evidence type="ECO:0000256" key="2">
    <source>
        <dbReference type="ARBA" id="ARBA00004821"/>
    </source>
</evidence>
<dbReference type="NCBIfam" id="TIGR00214">
    <property type="entry name" value="lipB"/>
    <property type="match status" value="1"/>
</dbReference>
<comment type="subcellular location">
    <subcellularLocation>
        <location evidence="1">Mitochondrion</location>
    </subcellularLocation>
</comment>
<dbReference type="PANTHER" id="PTHR10993">
    <property type="entry name" value="OCTANOYLTRANSFERASE"/>
    <property type="match status" value="1"/>
</dbReference>
<evidence type="ECO:0000259" key="10">
    <source>
        <dbReference type="PROSITE" id="PS51733"/>
    </source>
</evidence>
<dbReference type="PANTHER" id="PTHR10993:SF7">
    <property type="entry name" value="LIPOYLTRANSFERASE 2, MITOCHONDRIAL-RELATED"/>
    <property type="match status" value="1"/>
</dbReference>
<comment type="pathway">
    <text evidence="2">Protein modification; protein lipoylation via endogenous pathway; protein N(6)-(lipoyl)lysine from octanoyl-[acyl-carrier-protein]: step 1/2.</text>
</comment>